<evidence type="ECO:0000313" key="2">
    <source>
        <dbReference type="Proteomes" id="UP000584374"/>
    </source>
</evidence>
<dbReference type="EMBL" id="JACHIW010000004">
    <property type="protein sequence ID" value="MBB5160033.1"/>
    <property type="molecule type" value="Genomic_DNA"/>
</dbReference>
<name>A0A840QL02_9PSEU</name>
<accession>A0A840QL02</accession>
<proteinExistence type="predicted"/>
<dbReference type="AlphaFoldDB" id="A0A840QL02"/>
<keyword evidence="2" id="KW-1185">Reference proteome</keyword>
<comment type="caution">
    <text evidence="1">The sequence shown here is derived from an EMBL/GenBank/DDBJ whole genome shotgun (WGS) entry which is preliminary data.</text>
</comment>
<sequence length="34" mass="3968">MSTPDPLARKVNPDSLVRQRLWARMRKKCTVLAE</sequence>
<dbReference type="Proteomes" id="UP000584374">
    <property type="component" value="Unassembled WGS sequence"/>
</dbReference>
<gene>
    <name evidence="1" type="ORF">BJ970_007634</name>
</gene>
<reference evidence="1 2" key="1">
    <citation type="submission" date="2020-08" db="EMBL/GenBank/DDBJ databases">
        <title>Sequencing the genomes of 1000 actinobacteria strains.</title>
        <authorList>
            <person name="Klenk H.-P."/>
        </authorList>
    </citation>
    <scope>NUCLEOTIDE SEQUENCE [LARGE SCALE GENOMIC DNA]</scope>
    <source>
        <strain evidence="1 2">DSM 45584</strain>
    </source>
</reference>
<organism evidence="1 2">
    <name type="scientific">Saccharopolyspora phatthalungensis</name>
    <dbReference type="NCBI Taxonomy" id="664693"/>
    <lineage>
        <taxon>Bacteria</taxon>
        <taxon>Bacillati</taxon>
        <taxon>Actinomycetota</taxon>
        <taxon>Actinomycetes</taxon>
        <taxon>Pseudonocardiales</taxon>
        <taxon>Pseudonocardiaceae</taxon>
        <taxon>Saccharopolyspora</taxon>
    </lineage>
</organism>
<protein>
    <submittedName>
        <fullName evidence="1">Uncharacterized protein</fullName>
    </submittedName>
</protein>
<evidence type="ECO:0000313" key="1">
    <source>
        <dbReference type="EMBL" id="MBB5160033.1"/>
    </source>
</evidence>